<organism evidence="2">
    <name type="scientific">viral metagenome</name>
    <dbReference type="NCBI Taxonomy" id="1070528"/>
    <lineage>
        <taxon>unclassified sequences</taxon>
        <taxon>metagenomes</taxon>
        <taxon>organismal metagenomes</taxon>
    </lineage>
</organism>
<reference evidence="2" key="1">
    <citation type="journal article" date="2020" name="Nature">
        <title>Giant virus diversity and host interactions through global metagenomics.</title>
        <authorList>
            <person name="Schulz F."/>
            <person name="Roux S."/>
            <person name="Paez-Espino D."/>
            <person name="Jungbluth S."/>
            <person name="Walsh D.A."/>
            <person name="Denef V.J."/>
            <person name="McMahon K.D."/>
            <person name="Konstantinidis K.T."/>
            <person name="Eloe-Fadrosh E.A."/>
            <person name="Kyrpides N.C."/>
            <person name="Woyke T."/>
        </authorList>
    </citation>
    <scope>NUCLEOTIDE SEQUENCE</scope>
    <source>
        <strain evidence="2">GVMAG-M-3300020595-32</strain>
    </source>
</reference>
<dbReference type="AlphaFoldDB" id="A0A6C0CE68"/>
<protein>
    <submittedName>
        <fullName evidence="2">Uncharacterized protein</fullName>
    </submittedName>
</protein>
<keyword evidence="1" id="KW-0472">Membrane</keyword>
<keyword evidence="1" id="KW-1133">Transmembrane helix</keyword>
<feature type="transmembrane region" description="Helical" evidence="1">
    <location>
        <begin position="12"/>
        <end position="35"/>
    </location>
</feature>
<evidence type="ECO:0000256" key="1">
    <source>
        <dbReference type="SAM" id="Phobius"/>
    </source>
</evidence>
<sequence length="88" mass="10278">MIKLKRIKTNMNGFYSCCELIMVIVSLILTLAVLLSTRDVDENGMDSYDRMWGIAGERYSRDGWGIIHKDGEYDFWANLVDHNPYFNH</sequence>
<evidence type="ECO:0000313" key="2">
    <source>
        <dbReference type="EMBL" id="QHT02442.1"/>
    </source>
</evidence>
<name>A0A6C0CE68_9ZZZZ</name>
<dbReference type="EMBL" id="MN739395">
    <property type="protein sequence ID" value="QHT02442.1"/>
    <property type="molecule type" value="Genomic_DNA"/>
</dbReference>
<keyword evidence="1" id="KW-0812">Transmembrane</keyword>
<accession>A0A6C0CE68</accession>
<proteinExistence type="predicted"/>